<dbReference type="AlphaFoldDB" id="A0A286DWV4"/>
<evidence type="ECO:0000313" key="2">
    <source>
        <dbReference type="Proteomes" id="UP000219072"/>
    </source>
</evidence>
<reference evidence="1 2" key="1">
    <citation type="submission" date="2017-09" db="EMBL/GenBank/DDBJ databases">
        <authorList>
            <person name="Ehlers B."/>
            <person name="Leendertz F.H."/>
        </authorList>
    </citation>
    <scope>NUCLEOTIDE SEQUENCE [LARGE SCALE GENOMIC DNA]</scope>
    <source>
        <strain evidence="1 2">CGMCC 4.7095</strain>
    </source>
</reference>
<dbReference type="EMBL" id="OCNE01000009">
    <property type="protein sequence ID" value="SOD63157.1"/>
    <property type="molecule type" value="Genomic_DNA"/>
</dbReference>
<dbReference type="Proteomes" id="UP000219072">
    <property type="component" value="Unassembled WGS sequence"/>
</dbReference>
<dbReference type="RefSeq" id="WP_097231641.1">
    <property type="nucleotide sequence ID" value="NZ_OCNE01000009.1"/>
</dbReference>
<evidence type="ECO:0000313" key="1">
    <source>
        <dbReference type="EMBL" id="SOD63157.1"/>
    </source>
</evidence>
<gene>
    <name evidence="1" type="ORF">SAMN06297387_10999</name>
</gene>
<keyword evidence="2" id="KW-1185">Reference proteome</keyword>
<proteinExistence type="predicted"/>
<name>A0A286DWV4_9ACTN</name>
<organism evidence="1 2">
    <name type="scientific">Streptomyces zhaozhouensis</name>
    <dbReference type="NCBI Taxonomy" id="1300267"/>
    <lineage>
        <taxon>Bacteria</taxon>
        <taxon>Bacillati</taxon>
        <taxon>Actinomycetota</taxon>
        <taxon>Actinomycetes</taxon>
        <taxon>Kitasatosporales</taxon>
        <taxon>Streptomycetaceae</taxon>
        <taxon>Streptomyces</taxon>
    </lineage>
</organism>
<dbReference type="OrthoDB" id="5346627at2"/>
<accession>A0A286DWV4</accession>
<sequence length="138" mass="15035">MADLVIHDEWQLPAWTGTVGPGWAALLLRLHWQLLALAPDYRIEKCERGLGGLRVCVADRFDEEGDFDGQWADLATQLTDAAETASERTCEICGGPGRPRFRGGRGEVWITALCDGCSSDLVRRATPDGMPTPPGLGR</sequence>
<protein>
    <submittedName>
        <fullName evidence="1">Uncharacterized protein</fullName>
    </submittedName>
</protein>